<evidence type="ECO:0008006" key="4">
    <source>
        <dbReference type="Google" id="ProtNLM"/>
    </source>
</evidence>
<dbReference type="RefSeq" id="WP_074711370.1">
    <property type="nucleotide sequence ID" value="NZ_FNTV01000001.1"/>
</dbReference>
<feature type="signal peptide" evidence="1">
    <location>
        <begin position="1"/>
        <end position="25"/>
    </location>
</feature>
<dbReference type="NCBIfam" id="NF033206">
    <property type="entry name" value="ScyE_fam"/>
    <property type="match status" value="1"/>
</dbReference>
<proteinExistence type="predicted"/>
<evidence type="ECO:0000313" key="3">
    <source>
        <dbReference type="Proteomes" id="UP000182725"/>
    </source>
</evidence>
<dbReference type="EMBL" id="FNTV01000001">
    <property type="protein sequence ID" value="SEE57017.1"/>
    <property type="molecule type" value="Genomic_DNA"/>
</dbReference>
<organism evidence="2 3">
    <name type="scientific">Arthrobacter alpinus</name>
    <dbReference type="NCBI Taxonomy" id="656366"/>
    <lineage>
        <taxon>Bacteria</taxon>
        <taxon>Bacillati</taxon>
        <taxon>Actinomycetota</taxon>
        <taxon>Actinomycetes</taxon>
        <taxon>Micrococcales</taxon>
        <taxon>Micrococcaceae</taxon>
        <taxon>Arthrobacter</taxon>
    </lineage>
</organism>
<dbReference type="AlphaFoldDB" id="A0A1H5JXP0"/>
<dbReference type="SUPFAM" id="SSF101898">
    <property type="entry name" value="NHL repeat"/>
    <property type="match status" value="1"/>
</dbReference>
<protein>
    <recommendedName>
        <fullName evidence="4">ScyD/ScyE family protein</fullName>
    </recommendedName>
</protein>
<dbReference type="Proteomes" id="UP000182725">
    <property type="component" value="Unassembled WGS sequence"/>
</dbReference>
<evidence type="ECO:0000256" key="1">
    <source>
        <dbReference type="SAM" id="SignalP"/>
    </source>
</evidence>
<name>A0A1H5JXP0_9MICC</name>
<sequence length="371" mass="38293">MRSRIAATAAACVFAMIMTAGPALAHNRTQPGGGNSYNPAPSPVNEITSGLITPLKVAFGPHGSYLVAESFAGKLTSISSTGQKSVVVNAPGQEIAGVSYRDGVIYYFDNDQGAGPEPGAALLPARLKSIDAAGRTRTVADLSVYEGAHNPDGKTVYGVRTASDSCLAEAPYLRSMGELFSHPYSSAPARGGVYVGDAGANAIMFVSDSGKVKLIRQLPAEPITIDSSVVQIAASMGMVVPDCMLGLTYYAQAVPTDVEVSGSWIYYTVLPGVPGEMLGVGKVYRTNLNNGQTELIARDLKAPTGVAVSGEGVVYVAQLMGDGVSIIKRGTTTNVIPAAMASDVELNGNTLAALTNALTDSGGSLVTKRLR</sequence>
<reference evidence="2 3" key="1">
    <citation type="submission" date="2016-10" db="EMBL/GenBank/DDBJ databases">
        <authorList>
            <person name="de Groot N.N."/>
        </authorList>
    </citation>
    <scope>NUCLEOTIDE SEQUENCE [LARGE SCALE GENOMIC DNA]</scope>
    <source>
        <strain evidence="2 3">DSM 22274</strain>
    </source>
</reference>
<keyword evidence="1" id="KW-0732">Signal</keyword>
<gene>
    <name evidence="2" type="ORF">SAMN04489740_1782</name>
</gene>
<accession>A0A1H5JXP0</accession>
<evidence type="ECO:0000313" key="2">
    <source>
        <dbReference type="EMBL" id="SEE57017.1"/>
    </source>
</evidence>
<dbReference type="InterPro" id="IPR048031">
    <property type="entry name" value="ScyD/ScyE-like"/>
</dbReference>
<feature type="chain" id="PRO_5010165607" description="ScyD/ScyE family protein" evidence="1">
    <location>
        <begin position="26"/>
        <end position="371"/>
    </location>
</feature>